<dbReference type="RefSeq" id="WP_021827648.1">
    <property type="nucleotide sequence ID" value="NZ_AWTR02000039.1"/>
</dbReference>
<dbReference type="AlphaFoldDB" id="W6TF03"/>
<keyword evidence="2" id="KW-1185">Reference proteome</keyword>
<dbReference type="EMBL" id="AWTR02000039">
    <property type="protein sequence ID" value="ETZ07516.1"/>
    <property type="molecule type" value="Genomic_DNA"/>
</dbReference>
<accession>W6TF03</accession>
<evidence type="ECO:0000313" key="1">
    <source>
        <dbReference type="EMBL" id="ETZ07516.1"/>
    </source>
</evidence>
<comment type="caution">
    <text evidence="1">The sequence shown here is derived from an EMBL/GenBank/DDBJ whole genome shotgun (WGS) entry which is preliminary data.</text>
</comment>
<sequence length="52" mass="5796">MFEDSVGDFDLSVGPRMLEFGEPVFNVTLLEHHIKGGTFCFLASGLAQEIHR</sequence>
<organism evidence="1 2">
    <name type="scientific">Holospora obtusa F1</name>
    <dbReference type="NCBI Taxonomy" id="1399147"/>
    <lineage>
        <taxon>Bacteria</taxon>
        <taxon>Pseudomonadati</taxon>
        <taxon>Pseudomonadota</taxon>
        <taxon>Alphaproteobacteria</taxon>
        <taxon>Holosporales</taxon>
        <taxon>Holosporaceae</taxon>
        <taxon>Holospora</taxon>
    </lineage>
</organism>
<name>W6TF03_HOLOB</name>
<proteinExistence type="predicted"/>
<gene>
    <name evidence="1" type="ORF">P618_200305</name>
</gene>
<evidence type="ECO:0000313" key="2">
    <source>
        <dbReference type="Proteomes" id="UP000019112"/>
    </source>
</evidence>
<dbReference type="Proteomes" id="UP000019112">
    <property type="component" value="Unassembled WGS sequence"/>
</dbReference>
<reference evidence="1 2" key="1">
    <citation type="journal article" date="2014" name="FEMS Microbiol. Lett.">
        <title>Draft genome sequences of three Holospora species (Holospora obtusa, Holospora undulata, and Holospora elegans), endonuclear symbiotic bacteria of the ciliate Paramecium caudatum.</title>
        <authorList>
            <person name="Dohra H."/>
            <person name="Tanaka K."/>
            <person name="Suzuki T."/>
            <person name="Fujishima M."/>
            <person name="Suzuki H."/>
        </authorList>
    </citation>
    <scope>NUCLEOTIDE SEQUENCE [LARGE SCALE GENOMIC DNA]</scope>
    <source>
        <strain evidence="1 2">F1</strain>
    </source>
</reference>
<protein>
    <submittedName>
        <fullName evidence="1">Uncharacterized protein</fullName>
    </submittedName>
</protein>